<evidence type="ECO:0000313" key="2">
    <source>
        <dbReference type="Proteomes" id="UP001165960"/>
    </source>
</evidence>
<organism evidence="1 2">
    <name type="scientific">Entomophthora muscae</name>
    <dbReference type="NCBI Taxonomy" id="34485"/>
    <lineage>
        <taxon>Eukaryota</taxon>
        <taxon>Fungi</taxon>
        <taxon>Fungi incertae sedis</taxon>
        <taxon>Zoopagomycota</taxon>
        <taxon>Entomophthoromycotina</taxon>
        <taxon>Entomophthoromycetes</taxon>
        <taxon>Entomophthorales</taxon>
        <taxon>Entomophthoraceae</taxon>
        <taxon>Entomophthora</taxon>
    </lineage>
</organism>
<reference evidence="1" key="1">
    <citation type="submission" date="2022-04" db="EMBL/GenBank/DDBJ databases">
        <title>Genome of the entomopathogenic fungus Entomophthora muscae.</title>
        <authorList>
            <person name="Elya C."/>
            <person name="Lovett B.R."/>
            <person name="Lee E."/>
            <person name="Macias A.M."/>
            <person name="Hajek A.E."/>
            <person name="De Bivort B.L."/>
            <person name="Kasson M.T."/>
            <person name="De Fine Licht H.H."/>
            <person name="Stajich J.E."/>
        </authorList>
    </citation>
    <scope>NUCLEOTIDE SEQUENCE</scope>
    <source>
        <strain evidence="1">Berkeley</strain>
    </source>
</reference>
<dbReference type="EMBL" id="QTSX02003728">
    <property type="protein sequence ID" value="KAJ9068481.1"/>
    <property type="molecule type" value="Genomic_DNA"/>
</dbReference>
<comment type="caution">
    <text evidence="1">The sequence shown here is derived from an EMBL/GenBank/DDBJ whole genome shotgun (WGS) entry which is preliminary data.</text>
</comment>
<accession>A0ACC2T208</accession>
<dbReference type="Proteomes" id="UP001165960">
    <property type="component" value="Unassembled WGS sequence"/>
</dbReference>
<sequence length="86" mass="9580">MNPLAYSISLFTAMGATPIQAHASMLPARLLRPIDYIFGGDSPQLFSNTKDCCFSSPIQLTEAQMLFKKTLPYPEEDSKTKLSDFM</sequence>
<protein>
    <submittedName>
        <fullName evidence="1">Uncharacterized protein</fullName>
    </submittedName>
</protein>
<evidence type="ECO:0000313" key="1">
    <source>
        <dbReference type="EMBL" id="KAJ9068481.1"/>
    </source>
</evidence>
<keyword evidence="2" id="KW-1185">Reference proteome</keyword>
<name>A0ACC2T208_9FUNG</name>
<gene>
    <name evidence="1" type="ORF">DSO57_1028210</name>
</gene>
<proteinExistence type="predicted"/>